<proteinExistence type="predicted"/>
<accession>A0A4R9GIM6</accession>
<protein>
    <submittedName>
        <fullName evidence="2">Uncharacterized protein</fullName>
    </submittedName>
</protein>
<feature type="transmembrane region" description="Helical" evidence="1">
    <location>
        <begin position="228"/>
        <end position="249"/>
    </location>
</feature>
<evidence type="ECO:0000256" key="1">
    <source>
        <dbReference type="SAM" id="Phobius"/>
    </source>
</evidence>
<organism evidence="2 3">
    <name type="scientific">Leptospira fletcheri</name>
    <dbReference type="NCBI Taxonomy" id="2484981"/>
    <lineage>
        <taxon>Bacteria</taxon>
        <taxon>Pseudomonadati</taxon>
        <taxon>Spirochaetota</taxon>
        <taxon>Spirochaetia</taxon>
        <taxon>Leptospirales</taxon>
        <taxon>Leptospiraceae</taxon>
        <taxon>Leptospira</taxon>
    </lineage>
</organism>
<keyword evidence="3" id="KW-1185">Reference proteome</keyword>
<gene>
    <name evidence="2" type="ORF">EHO60_06455</name>
</gene>
<name>A0A4R9GIM6_9LEPT</name>
<keyword evidence="1" id="KW-0472">Membrane</keyword>
<evidence type="ECO:0000313" key="3">
    <source>
        <dbReference type="Proteomes" id="UP000298458"/>
    </source>
</evidence>
<evidence type="ECO:0000313" key="2">
    <source>
        <dbReference type="EMBL" id="TGK11923.1"/>
    </source>
</evidence>
<reference evidence="2" key="1">
    <citation type="journal article" date="2019" name="PLoS Negl. Trop. Dis.">
        <title>Revisiting the worldwide diversity of Leptospira species in the environment.</title>
        <authorList>
            <person name="Vincent A.T."/>
            <person name="Schiettekatte O."/>
            <person name="Bourhy P."/>
            <person name="Veyrier F.J."/>
            <person name="Picardeau M."/>
        </authorList>
    </citation>
    <scope>NUCLEOTIDE SEQUENCE [LARGE SCALE GENOMIC DNA]</scope>
    <source>
        <strain evidence="2">SSW15</strain>
    </source>
</reference>
<sequence length="745" mass="85741">MIGSKLRVLLAFACLFSVLVFWVEPYFPDGVYYRSKLKTAFTSFNKNLVNLEREIRIGDPSLLDTQNLPVPVRKFAIWDSLDKTGSAPEFETLAIKQLLIQAWEGKTSRLLNLEGEPVFFVPIYDKQLAVLAVLDKDKFYFDVEGRSEYFFPELKIGSFKEWGSRKRGADPIRISEDLLLSLKENGNDFQAVTIGETEYRAYYLSFPENQSAFIQGFFLLVPEVNSKLLMFFPLLFAALLTLDLAIFFLRRRSTRSLHKNSDIARLTKLLSERIAEETLKKIESARSSAPAEIPSPSPPVYETVNLSGDTFYVLPFDLPKDSFLTPKFLREPKHRVAGSAAYPIPELVSVAEPSTDFVETIQRKRDSIFTDELARLVDKVRSGSVEEIPATEEKPKDSGLLAKALRVSGLAEIGLKAARGIALQHKSRFFLWARAWWGIRKTDPNEEIALSERFRTWLDEQPIREKRKVLEVLDEIHQGLDSSSSSLLKYYLTIFSSYHLKSFTIHFYDRRKGAYLPVVTSGMQPYTRQNMIFLYGDQFLGEENNQVSIIDVTEERRNDHFFRKKFDPADLDGVIRIVSFPLFKSGLDFRFFLLFPDPPNSDFADRILESVERSIDPVEEAFLQLEIEHASHAIQDKRDLVQIQFLLLRWATHGERSRCNLFKIRLKGQRDYDSAEKWRKTVLERVQPLLGAEDYAFGVSPSEIFVLSREEMKESLSEILEQTGESWEIVPMPYPEGGKNLYTYI</sequence>
<dbReference type="RefSeq" id="WP_135767326.1">
    <property type="nucleotide sequence ID" value="NZ_RQET01000004.1"/>
</dbReference>
<comment type="caution">
    <text evidence="2">The sequence shown here is derived from an EMBL/GenBank/DDBJ whole genome shotgun (WGS) entry which is preliminary data.</text>
</comment>
<dbReference type="OrthoDB" id="342395at2"/>
<dbReference type="Proteomes" id="UP000298458">
    <property type="component" value="Unassembled WGS sequence"/>
</dbReference>
<dbReference type="EMBL" id="RQET01000004">
    <property type="protein sequence ID" value="TGK11923.1"/>
    <property type="molecule type" value="Genomic_DNA"/>
</dbReference>
<keyword evidence="1" id="KW-0812">Transmembrane</keyword>
<keyword evidence="1" id="KW-1133">Transmembrane helix</keyword>
<dbReference type="AlphaFoldDB" id="A0A4R9GIM6"/>